<dbReference type="AlphaFoldDB" id="A0A0C2EN92"/>
<comment type="caution">
    <text evidence="2">The sequence shown here is derived from an EMBL/GenBank/DDBJ whole genome shotgun (WGS) entry which is preliminary data.</text>
</comment>
<organism evidence="2 3">
    <name type="scientific">Sporothrix brasiliensis 5110</name>
    <dbReference type="NCBI Taxonomy" id="1398154"/>
    <lineage>
        <taxon>Eukaryota</taxon>
        <taxon>Fungi</taxon>
        <taxon>Dikarya</taxon>
        <taxon>Ascomycota</taxon>
        <taxon>Pezizomycotina</taxon>
        <taxon>Sordariomycetes</taxon>
        <taxon>Sordariomycetidae</taxon>
        <taxon>Ophiostomatales</taxon>
        <taxon>Ophiostomataceae</taxon>
        <taxon>Sporothrix</taxon>
    </lineage>
</organism>
<feature type="region of interest" description="Disordered" evidence="1">
    <location>
        <begin position="73"/>
        <end position="93"/>
    </location>
</feature>
<feature type="compositionally biased region" description="Low complexity" evidence="1">
    <location>
        <begin position="79"/>
        <end position="93"/>
    </location>
</feature>
<gene>
    <name evidence="2" type="ORF">SPBR_05306</name>
</gene>
<dbReference type="InterPro" id="IPR012471">
    <property type="entry name" value="DUF1690"/>
</dbReference>
<dbReference type="RefSeq" id="XP_040615604.1">
    <property type="nucleotide sequence ID" value="XM_040763583.1"/>
</dbReference>
<evidence type="ECO:0000256" key="1">
    <source>
        <dbReference type="SAM" id="MobiDB-lite"/>
    </source>
</evidence>
<feature type="region of interest" description="Disordered" evidence="1">
    <location>
        <begin position="1"/>
        <end position="38"/>
    </location>
</feature>
<dbReference type="Pfam" id="PF07956">
    <property type="entry name" value="DUF1690"/>
    <property type="match status" value="1"/>
</dbReference>
<dbReference type="HOGENOM" id="CLU_093897_1_0_1"/>
<dbReference type="Proteomes" id="UP000031575">
    <property type="component" value="Unassembled WGS sequence"/>
</dbReference>
<keyword evidence="3" id="KW-1185">Reference proteome</keyword>
<evidence type="ECO:0000313" key="2">
    <source>
        <dbReference type="EMBL" id="KIH87594.1"/>
    </source>
</evidence>
<name>A0A0C2EN92_9PEZI</name>
<dbReference type="VEuPathDB" id="FungiDB:SPBR_05306"/>
<reference evidence="2 3" key="1">
    <citation type="journal article" date="2014" name="BMC Genomics">
        <title>Comparative genomics of the major fungal agents of human and animal Sporotrichosis: Sporothrix schenckii and Sporothrix brasiliensis.</title>
        <authorList>
            <person name="Teixeira M.M."/>
            <person name="de Almeida L.G."/>
            <person name="Kubitschek-Barreira P."/>
            <person name="Alves F.L."/>
            <person name="Kioshima E.S."/>
            <person name="Abadio A.K."/>
            <person name="Fernandes L."/>
            <person name="Derengowski L.S."/>
            <person name="Ferreira K.S."/>
            <person name="Souza R.C."/>
            <person name="Ruiz J.C."/>
            <person name="de Andrade N.C."/>
            <person name="Paes H.C."/>
            <person name="Nicola A.M."/>
            <person name="Albuquerque P."/>
            <person name="Gerber A.L."/>
            <person name="Martins V.P."/>
            <person name="Peconick L.D."/>
            <person name="Neto A.V."/>
            <person name="Chaucanez C.B."/>
            <person name="Silva P.A."/>
            <person name="Cunha O.L."/>
            <person name="de Oliveira F.F."/>
            <person name="dos Santos T.C."/>
            <person name="Barros A.L."/>
            <person name="Soares M.A."/>
            <person name="de Oliveira L.M."/>
            <person name="Marini M.M."/>
            <person name="Villalobos-Duno H."/>
            <person name="Cunha M.M."/>
            <person name="de Hoog S."/>
            <person name="da Silveira J.F."/>
            <person name="Henrissat B."/>
            <person name="Nino-Vega G.A."/>
            <person name="Cisalpino P.S."/>
            <person name="Mora-Montes H.M."/>
            <person name="Almeida S.R."/>
            <person name="Stajich J.E."/>
            <person name="Lopes-Bezerra L.M."/>
            <person name="Vasconcelos A.T."/>
            <person name="Felipe M.S."/>
        </authorList>
    </citation>
    <scope>NUCLEOTIDE SEQUENCE [LARGE SCALE GENOMIC DNA]</scope>
    <source>
        <strain evidence="2 3">5110</strain>
    </source>
</reference>
<sequence length="163" mass="18076">MGSSASKPNTPHVWKGSSAPAISQDMIDSLQSSTETDVTRAQTLELHIQARVTDELRRLQAEQLAKLKGLEQAIDDETAASTPSDSTTSASVSKEIAGLRARLEARQRDVARPLPEPVEAARSEVIRCLREHDRRPLDCYREVAAFKEEVRKLEATWVDRVVS</sequence>
<protein>
    <submittedName>
        <fullName evidence="2">Uncharacterized protein</fullName>
    </submittedName>
</protein>
<proteinExistence type="predicted"/>
<dbReference type="GeneID" id="63678504"/>
<dbReference type="EMBL" id="AWTV01000010">
    <property type="protein sequence ID" value="KIH87594.1"/>
    <property type="molecule type" value="Genomic_DNA"/>
</dbReference>
<dbReference type="OrthoDB" id="5544375at2759"/>
<feature type="compositionally biased region" description="Polar residues" evidence="1">
    <location>
        <begin position="29"/>
        <end position="38"/>
    </location>
</feature>
<evidence type="ECO:0000313" key="3">
    <source>
        <dbReference type="Proteomes" id="UP000031575"/>
    </source>
</evidence>
<accession>A0A0C2EN92</accession>